<dbReference type="InterPro" id="IPR010213">
    <property type="entry name" value="TF_NusA"/>
</dbReference>
<keyword evidence="6" id="KW-0889">Transcription antitermination</keyword>
<reference evidence="10" key="2">
    <citation type="journal article" date="2021" name="PeerJ">
        <title>Extensive microbial diversity within the chicken gut microbiome revealed by metagenomics and culture.</title>
        <authorList>
            <person name="Gilroy R."/>
            <person name="Ravi A."/>
            <person name="Getino M."/>
            <person name="Pursley I."/>
            <person name="Horton D.L."/>
            <person name="Alikhan N.F."/>
            <person name="Baker D."/>
            <person name="Gharbi K."/>
            <person name="Hall N."/>
            <person name="Watson M."/>
            <person name="Adriaenssens E.M."/>
            <person name="Foster-Nyarko E."/>
            <person name="Jarju S."/>
            <person name="Secka A."/>
            <person name="Antonio M."/>
            <person name="Oren A."/>
            <person name="Chaudhuri R.R."/>
            <person name="La Ragione R."/>
            <person name="Hildebrand F."/>
            <person name="Pallen M.J."/>
        </authorList>
    </citation>
    <scope>NUCLEOTIDE SEQUENCE</scope>
    <source>
        <strain evidence="10">17113</strain>
    </source>
</reference>
<dbReference type="NCBIfam" id="TIGR01953">
    <property type="entry name" value="NusA"/>
    <property type="match status" value="1"/>
</dbReference>
<evidence type="ECO:0000313" key="10">
    <source>
        <dbReference type="EMBL" id="MBO8426853.1"/>
    </source>
</evidence>
<evidence type="ECO:0000313" key="11">
    <source>
        <dbReference type="Proteomes" id="UP000823634"/>
    </source>
</evidence>
<feature type="domain" description="Transcription factor NusA first KH" evidence="9">
    <location>
        <begin position="218"/>
        <end position="300"/>
    </location>
</feature>
<dbReference type="GO" id="GO:0003700">
    <property type="term" value="F:DNA-binding transcription factor activity"/>
    <property type="evidence" value="ECO:0007669"/>
    <property type="project" value="InterPro"/>
</dbReference>
<proteinExistence type="inferred from homology"/>
<dbReference type="SUPFAM" id="SSF50249">
    <property type="entry name" value="Nucleic acid-binding proteins"/>
    <property type="match status" value="1"/>
</dbReference>
<feature type="compositionally biased region" description="Basic and acidic residues" evidence="7">
    <location>
        <begin position="504"/>
        <end position="514"/>
    </location>
</feature>
<evidence type="ECO:0000256" key="2">
    <source>
        <dbReference type="ARBA" id="ARBA00022490"/>
    </source>
</evidence>
<dbReference type="EMBL" id="JADINA010000039">
    <property type="protein sequence ID" value="MBO8426853.1"/>
    <property type="molecule type" value="Genomic_DNA"/>
</dbReference>
<keyword evidence="3 6" id="KW-0694">RNA-binding</keyword>
<dbReference type="InterPro" id="IPR013735">
    <property type="entry name" value="TF_NusA_N"/>
</dbReference>
<sequence length="591" mass="65761">MPRKKQTVDERPSFIEALKALSEAKGLTDEDVLHALEEATERAYVKELGGGDDAVVSCHIDPITGKVDLAQIKKVVAEVEDDYLEVGVDEVNEGLAEPKYKVGDDYAIPCDFENASKVMAKAVKNNFRSRLAEAERVALYRIYKDHIGEMMVGTVEKSDDKTTTISIGRTTIELTRKELIGDEYFRIGDQIKVYIQEVRPAAPIDGKPMRAPQIEATRSSEGFLKRLFEEEIHEIYDGTVVIKAIARKAGYRSKVAVSSNNEDVDATGACIGQGGSRIQKIVTQLGSNGHNKEKIDIINYSENPGLFVIEACRPDVVLGANVYPDDAEGPFAEVIVKDESLRKQKNGKDTNKQLAEKLTGYKIELIGESEAIAKKLQYVPTEEWVKRAEEEKKAKAQAELTKKMEEDMAKRREAAKEAEEKKAKALAEQEKAEQAKQAEPVKEAAPVKIETPKPAPKASVTPSDFPSEAINPAEAALKAMQEGKKAEEEANEPKDVKTTTTLSDLEKELESAKEKKTKPVAKAKRPRKITEDEVKREAKSSPVVPTMPVYTDEELSEIEEEEGHVDDYDDSDEDIEEEFAEYDRYYDDDGK</sequence>
<dbReference type="GO" id="GO:0031564">
    <property type="term" value="P:transcription antitermination"/>
    <property type="evidence" value="ECO:0007669"/>
    <property type="project" value="UniProtKB-UniRule"/>
</dbReference>
<dbReference type="InterPro" id="IPR009019">
    <property type="entry name" value="KH_sf_prok-type"/>
</dbReference>
<accession>A0A9D9DHK2</accession>
<dbReference type="GO" id="GO:0006353">
    <property type="term" value="P:DNA-templated transcription termination"/>
    <property type="evidence" value="ECO:0007669"/>
    <property type="project" value="UniProtKB-UniRule"/>
</dbReference>
<dbReference type="Gene3D" id="3.30.300.20">
    <property type="match status" value="1"/>
</dbReference>
<dbReference type="PANTHER" id="PTHR22648:SF0">
    <property type="entry name" value="TRANSCRIPTION TERMINATION_ANTITERMINATION PROTEIN NUSA"/>
    <property type="match status" value="1"/>
</dbReference>
<comment type="subcellular location">
    <subcellularLocation>
        <location evidence="6">Cytoplasm</location>
    </subcellularLocation>
</comment>
<comment type="caution">
    <text evidence="10">The sequence shown here is derived from an EMBL/GenBank/DDBJ whole genome shotgun (WGS) entry which is preliminary data.</text>
</comment>
<comment type="function">
    <text evidence="6">Participates in both transcription termination and antitermination.</text>
</comment>
<keyword evidence="4 6" id="KW-0805">Transcription regulation</keyword>
<feature type="compositionally biased region" description="Basic and acidic residues" evidence="7">
    <location>
        <begin position="396"/>
        <end position="442"/>
    </location>
</feature>
<dbReference type="Gene3D" id="2.40.50.140">
    <property type="entry name" value="Nucleic acid-binding proteins"/>
    <property type="match status" value="1"/>
</dbReference>
<dbReference type="SUPFAM" id="SSF69705">
    <property type="entry name" value="Transcription factor NusA, N-terminal domain"/>
    <property type="match status" value="1"/>
</dbReference>
<dbReference type="SUPFAM" id="SSF54814">
    <property type="entry name" value="Prokaryotic type KH domain (KH-domain type II)"/>
    <property type="match status" value="1"/>
</dbReference>
<dbReference type="Pfam" id="PF08529">
    <property type="entry name" value="NusA_N"/>
    <property type="match status" value="1"/>
</dbReference>
<feature type="compositionally biased region" description="Basic residues" evidence="7">
    <location>
        <begin position="515"/>
        <end position="527"/>
    </location>
</feature>
<dbReference type="InterPro" id="IPR036555">
    <property type="entry name" value="NusA_N_sf"/>
</dbReference>
<dbReference type="InterPro" id="IPR012340">
    <property type="entry name" value="NA-bd_OB-fold"/>
</dbReference>
<evidence type="ECO:0000256" key="5">
    <source>
        <dbReference type="ARBA" id="ARBA00023163"/>
    </source>
</evidence>
<evidence type="ECO:0000256" key="4">
    <source>
        <dbReference type="ARBA" id="ARBA00023015"/>
    </source>
</evidence>
<dbReference type="Pfam" id="PF13184">
    <property type="entry name" value="KH_NusA_1st"/>
    <property type="match status" value="1"/>
</dbReference>
<dbReference type="GO" id="GO:0003723">
    <property type="term" value="F:RNA binding"/>
    <property type="evidence" value="ECO:0007669"/>
    <property type="project" value="UniProtKB-UniRule"/>
</dbReference>
<feature type="compositionally biased region" description="Basic and acidic residues" evidence="7">
    <location>
        <begin position="481"/>
        <end position="497"/>
    </location>
</feature>
<dbReference type="InterPro" id="IPR030842">
    <property type="entry name" value="TF_NusA_bacterial"/>
</dbReference>
<dbReference type="AlphaFoldDB" id="A0A9D9DHK2"/>
<dbReference type="Gene3D" id="3.30.1480.10">
    <property type="entry name" value="NusA, N-terminal domain"/>
    <property type="match status" value="1"/>
</dbReference>
<dbReference type="InterPro" id="IPR025249">
    <property type="entry name" value="TF_NusA_KH_1st"/>
</dbReference>
<dbReference type="PANTHER" id="PTHR22648">
    <property type="entry name" value="TRANSCRIPTION TERMINATION FACTOR NUSA"/>
    <property type="match status" value="1"/>
</dbReference>
<evidence type="ECO:0000259" key="8">
    <source>
        <dbReference type="Pfam" id="PF08529"/>
    </source>
</evidence>
<keyword evidence="1 6" id="KW-0806">Transcription termination</keyword>
<dbReference type="InterPro" id="IPR015946">
    <property type="entry name" value="KH_dom-like_a/b"/>
</dbReference>
<evidence type="ECO:0000256" key="6">
    <source>
        <dbReference type="HAMAP-Rule" id="MF_00945"/>
    </source>
</evidence>
<evidence type="ECO:0000256" key="3">
    <source>
        <dbReference type="ARBA" id="ARBA00022884"/>
    </source>
</evidence>
<gene>
    <name evidence="6 10" type="primary">nusA</name>
    <name evidence="10" type="ORF">IAC61_06060</name>
</gene>
<evidence type="ECO:0000256" key="7">
    <source>
        <dbReference type="SAM" id="MobiDB-lite"/>
    </source>
</evidence>
<evidence type="ECO:0000256" key="1">
    <source>
        <dbReference type="ARBA" id="ARBA00022472"/>
    </source>
</evidence>
<feature type="compositionally biased region" description="Basic and acidic residues" evidence="7">
    <location>
        <begin position="528"/>
        <end position="539"/>
    </location>
</feature>
<comment type="similarity">
    <text evidence="6">Belongs to the NusA family.</text>
</comment>
<dbReference type="HAMAP" id="MF_00945_B">
    <property type="entry name" value="NusA_B"/>
    <property type="match status" value="1"/>
</dbReference>
<name>A0A9D9DHK2_9FIRM</name>
<feature type="region of interest" description="Disordered" evidence="7">
    <location>
        <begin position="396"/>
        <end position="591"/>
    </location>
</feature>
<dbReference type="Proteomes" id="UP000823634">
    <property type="component" value="Unassembled WGS sequence"/>
</dbReference>
<organism evidence="10 11">
    <name type="scientific">Candidatus Alloenteromonas pullistercoris</name>
    <dbReference type="NCBI Taxonomy" id="2840785"/>
    <lineage>
        <taxon>Bacteria</taxon>
        <taxon>Bacillati</taxon>
        <taxon>Bacillota</taxon>
        <taxon>Bacillota incertae sedis</taxon>
        <taxon>Candidatus Alloenteromonas</taxon>
    </lineage>
</organism>
<keyword evidence="5 6" id="KW-0804">Transcription</keyword>
<evidence type="ECO:0000259" key="9">
    <source>
        <dbReference type="Pfam" id="PF13184"/>
    </source>
</evidence>
<feature type="compositionally biased region" description="Basic and acidic residues" evidence="7">
    <location>
        <begin position="581"/>
        <end position="591"/>
    </location>
</feature>
<protein>
    <recommendedName>
        <fullName evidence="6">Transcription termination/antitermination protein NusA</fullName>
    </recommendedName>
</protein>
<feature type="compositionally biased region" description="Acidic residues" evidence="7">
    <location>
        <begin position="551"/>
        <end position="580"/>
    </location>
</feature>
<feature type="domain" description="Transcription factor NusA N-terminal" evidence="8">
    <location>
        <begin position="14"/>
        <end position="136"/>
    </location>
</feature>
<reference evidence="10" key="1">
    <citation type="submission" date="2020-10" db="EMBL/GenBank/DDBJ databases">
        <authorList>
            <person name="Gilroy R."/>
        </authorList>
    </citation>
    <scope>NUCLEOTIDE SEQUENCE</scope>
    <source>
        <strain evidence="10">17113</strain>
    </source>
</reference>
<dbReference type="GO" id="GO:0005829">
    <property type="term" value="C:cytosol"/>
    <property type="evidence" value="ECO:0007669"/>
    <property type="project" value="TreeGrafter"/>
</dbReference>
<comment type="subunit">
    <text evidence="6">Monomer. Binds directly to the core enzyme of the DNA-dependent RNA polymerase and to nascent RNA.</text>
</comment>
<keyword evidence="2 6" id="KW-0963">Cytoplasm</keyword>
<dbReference type="CDD" id="cd02134">
    <property type="entry name" value="KH-II_NusA_rpt1"/>
    <property type="match status" value="1"/>
</dbReference>